<keyword evidence="2" id="KW-1185">Reference proteome</keyword>
<evidence type="ECO:0000313" key="1">
    <source>
        <dbReference type="EMBL" id="SEP20730.1"/>
    </source>
</evidence>
<accession>A0A1H8VZF1</accession>
<dbReference type="Proteomes" id="UP000199615">
    <property type="component" value="Unassembled WGS sequence"/>
</dbReference>
<evidence type="ECO:0000313" key="2">
    <source>
        <dbReference type="Proteomes" id="UP000199615"/>
    </source>
</evidence>
<dbReference type="RefSeq" id="WP_011502846.1">
    <property type="nucleotide sequence ID" value="NZ_FODT01000010.1"/>
</dbReference>
<protein>
    <submittedName>
        <fullName evidence="1">Uncharacterized protein</fullName>
    </submittedName>
</protein>
<dbReference type="OrthoDB" id="8255265at2"/>
<sequence length="70" mass="8055">MARYIVRFMKDILGDNGRQAEVCQSALEVEAANSRDATELAKQKFCEKERLKEWSLHADRVHVAETDCRS</sequence>
<dbReference type="EMBL" id="FODT01000010">
    <property type="protein sequence ID" value="SEP20730.1"/>
    <property type="molecule type" value="Genomic_DNA"/>
</dbReference>
<name>A0A1H8VZF1_9BRAD</name>
<proteinExistence type="predicted"/>
<gene>
    <name evidence="1" type="ORF">SAMN05444123_11065</name>
</gene>
<dbReference type="AlphaFoldDB" id="A0A1H8VZF1"/>
<organism evidence="1 2">
    <name type="scientific">Rhodopseudomonas pseudopalustris</name>
    <dbReference type="NCBI Taxonomy" id="1513892"/>
    <lineage>
        <taxon>Bacteria</taxon>
        <taxon>Pseudomonadati</taxon>
        <taxon>Pseudomonadota</taxon>
        <taxon>Alphaproteobacteria</taxon>
        <taxon>Hyphomicrobiales</taxon>
        <taxon>Nitrobacteraceae</taxon>
        <taxon>Rhodopseudomonas</taxon>
    </lineage>
</organism>
<reference evidence="2" key="1">
    <citation type="submission" date="2016-10" db="EMBL/GenBank/DDBJ databases">
        <authorList>
            <person name="Varghese N."/>
            <person name="Submissions S."/>
        </authorList>
    </citation>
    <scope>NUCLEOTIDE SEQUENCE [LARGE SCALE GENOMIC DNA]</scope>
    <source>
        <strain evidence="2">DSM 123</strain>
    </source>
</reference>